<proteinExistence type="predicted"/>
<sequence>MFEVFQIGSIIIHPVYIAVVTSFLISYLLIWDSEDKQELYKLWLKSIIILFLVYKLSFLIFDISQISSWIYADGGSEGLLAGIVVSYAYLIYKTDRLYFVESYMFLAVSFIMLYNYFEYQSLSQWPYLVLMAVSLLSLSAMYFLSNHFRKILTVFVVTTITQLILRMFIYNGEILIGLSIIEWWLLISLAYVIVITFRGLKNEVGDTMKANEP</sequence>
<feature type="transmembrane region" description="Helical" evidence="1">
    <location>
        <begin position="69"/>
        <end position="90"/>
    </location>
</feature>
<keyword evidence="1" id="KW-0812">Transmembrane</keyword>
<evidence type="ECO:0000313" key="2">
    <source>
        <dbReference type="EMBL" id="MFD2830893.1"/>
    </source>
</evidence>
<gene>
    <name evidence="2" type="ORF">ACFSX4_10510</name>
</gene>
<comment type="caution">
    <text evidence="2">The sequence shown here is derived from an EMBL/GenBank/DDBJ whole genome shotgun (WGS) entry which is preliminary data.</text>
</comment>
<feature type="transmembrane region" description="Helical" evidence="1">
    <location>
        <begin position="42"/>
        <end position="63"/>
    </location>
</feature>
<keyword evidence="1" id="KW-1133">Transmembrane helix</keyword>
<accession>A0ABW5X0G0</accession>
<feature type="transmembrane region" description="Helical" evidence="1">
    <location>
        <begin position="175"/>
        <end position="200"/>
    </location>
</feature>
<dbReference type="Proteomes" id="UP001597519">
    <property type="component" value="Unassembled WGS sequence"/>
</dbReference>
<protein>
    <submittedName>
        <fullName evidence="2">Uncharacterized protein</fullName>
    </submittedName>
</protein>
<evidence type="ECO:0000313" key="3">
    <source>
        <dbReference type="Proteomes" id="UP001597519"/>
    </source>
</evidence>
<feature type="transmembrane region" description="Helical" evidence="1">
    <location>
        <begin position="151"/>
        <end position="169"/>
    </location>
</feature>
<keyword evidence="3" id="KW-1185">Reference proteome</keyword>
<name>A0ABW5X0G0_9STAP</name>
<feature type="transmembrane region" description="Helical" evidence="1">
    <location>
        <begin position="123"/>
        <end position="144"/>
    </location>
</feature>
<evidence type="ECO:0000256" key="1">
    <source>
        <dbReference type="SAM" id="Phobius"/>
    </source>
</evidence>
<feature type="transmembrane region" description="Helical" evidence="1">
    <location>
        <begin position="6"/>
        <end position="30"/>
    </location>
</feature>
<feature type="transmembrane region" description="Helical" evidence="1">
    <location>
        <begin position="97"/>
        <end position="117"/>
    </location>
</feature>
<keyword evidence="1" id="KW-0472">Membrane</keyword>
<dbReference type="EMBL" id="JBHUOQ010000004">
    <property type="protein sequence ID" value="MFD2830893.1"/>
    <property type="molecule type" value="Genomic_DNA"/>
</dbReference>
<dbReference type="RefSeq" id="WP_377774357.1">
    <property type="nucleotide sequence ID" value="NZ_JBHUOQ010000004.1"/>
</dbReference>
<reference evidence="3" key="1">
    <citation type="journal article" date="2019" name="Int. J. Syst. Evol. Microbiol.">
        <title>The Global Catalogue of Microorganisms (GCM) 10K type strain sequencing project: providing services to taxonomists for standard genome sequencing and annotation.</title>
        <authorList>
            <consortium name="The Broad Institute Genomics Platform"/>
            <consortium name="The Broad Institute Genome Sequencing Center for Infectious Disease"/>
            <person name="Wu L."/>
            <person name="Ma J."/>
        </authorList>
    </citation>
    <scope>NUCLEOTIDE SEQUENCE [LARGE SCALE GENOMIC DNA]</scope>
    <source>
        <strain evidence="3">KCTC 33575</strain>
    </source>
</reference>
<organism evidence="2 3">
    <name type="scientific">Corticicoccus populi</name>
    <dbReference type="NCBI Taxonomy" id="1812821"/>
    <lineage>
        <taxon>Bacteria</taxon>
        <taxon>Bacillati</taxon>
        <taxon>Bacillota</taxon>
        <taxon>Bacilli</taxon>
        <taxon>Bacillales</taxon>
        <taxon>Staphylococcaceae</taxon>
        <taxon>Corticicoccus</taxon>
    </lineage>
</organism>